<dbReference type="InterPro" id="IPR036691">
    <property type="entry name" value="Endo/exonu/phosph_ase_sf"/>
</dbReference>
<dbReference type="AlphaFoldDB" id="A0AA45UUK2"/>
<dbReference type="SUPFAM" id="SSF56219">
    <property type="entry name" value="DNase I-like"/>
    <property type="match status" value="1"/>
</dbReference>
<dbReference type="Proteomes" id="UP000078419">
    <property type="component" value="Unassembled WGS sequence"/>
</dbReference>
<evidence type="ECO:0000313" key="2">
    <source>
        <dbReference type="Proteomes" id="UP000078419"/>
    </source>
</evidence>
<dbReference type="EMBL" id="FLLR01000155">
    <property type="protein sequence ID" value="SBO15020.1"/>
    <property type="molecule type" value="Genomic_DNA"/>
</dbReference>
<evidence type="ECO:0008006" key="3">
    <source>
        <dbReference type="Google" id="ProtNLM"/>
    </source>
</evidence>
<evidence type="ECO:0000313" key="1">
    <source>
        <dbReference type="EMBL" id="SBO15020.1"/>
    </source>
</evidence>
<reference evidence="2" key="1">
    <citation type="submission" date="2016-03" db="EMBL/GenBank/DDBJ databases">
        <authorList>
            <person name="Loux Valentin"/>
        </authorList>
    </citation>
    <scope>NUCLEOTIDE SEQUENCE [LARGE SCALE GENOMIC DNA]</scope>
    <source>
        <strain evidence="2">C1</strain>
    </source>
</reference>
<name>A0AA45UUK2_ANAPH</name>
<dbReference type="Gene3D" id="3.60.10.10">
    <property type="entry name" value="Endonuclease/exonuclease/phosphatase"/>
    <property type="match status" value="1"/>
</dbReference>
<gene>
    <name evidence="1" type="ORF">ANAPC1_01398</name>
</gene>
<protein>
    <recommendedName>
        <fullName evidence="3">Craniofacial development protein 2-like</fullName>
    </recommendedName>
</protein>
<proteinExistence type="predicted"/>
<organism evidence="1 2">
    <name type="scientific">Anaplasma phagocytophilum</name>
    <name type="common">Ehrlichia phagocytophila</name>
    <dbReference type="NCBI Taxonomy" id="948"/>
    <lineage>
        <taxon>Bacteria</taxon>
        <taxon>Pseudomonadati</taxon>
        <taxon>Pseudomonadota</taxon>
        <taxon>Alphaproteobacteria</taxon>
        <taxon>Rickettsiales</taxon>
        <taxon>Anaplasmataceae</taxon>
        <taxon>Anaplasma</taxon>
        <taxon>phagocytophilum group</taxon>
    </lineage>
</organism>
<accession>A0AA45UUK2</accession>
<comment type="caution">
    <text evidence="1">The sequence shown here is derived from an EMBL/GenBank/DDBJ whole genome shotgun (WGS) entry which is preliminary data.</text>
</comment>
<sequence>MLLEISGENSRKNEGIEPNQKHYPVVDVTGDRRKVHCYKKQYSIGTWNVKSMNQSKLEVVKQEMARVNINVLGISELKWTAMCEFNSHDHSIYYSGYESLRRNGVAIMVNKRIQNTVAGCNLKNYRMISVRFQGKTFNITVMQVHAPTSMDEQAEVEQFHEDCQDILELTPQNLSFML</sequence>